<comment type="caution">
    <text evidence="1">The sequence shown here is derived from an EMBL/GenBank/DDBJ whole genome shotgun (WGS) entry which is preliminary data.</text>
</comment>
<organism evidence="1 2">
    <name type="scientific">Candolleomyces aberdarensis</name>
    <dbReference type="NCBI Taxonomy" id="2316362"/>
    <lineage>
        <taxon>Eukaryota</taxon>
        <taxon>Fungi</taxon>
        <taxon>Dikarya</taxon>
        <taxon>Basidiomycota</taxon>
        <taxon>Agaricomycotina</taxon>
        <taxon>Agaricomycetes</taxon>
        <taxon>Agaricomycetidae</taxon>
        <taxon>Agaricales</taxon>
        <taxon>Agaricineae</taxon>
        <taxon>Psathyrellaceae</taxon>
        <taxon>Candolleomyces</taxon>
    </lineage>
</organism>
<dbReference type="OrthoDB" id="3145912at2759"/>
<keyword evidence="2" id="KW-1185">Reference proteome</keyword>
<evidence type="ECO:0000313" key="1">
    <source>
        <dbReference type="EMBL" id="RXW17599.1"/>
    </source>
</evidence>
<gene>
    <name evidence="1" type="ORF">EST38_g8249</name>
</gene>
<reference evidence="1 2" key="1">
    <citation type="submission" date="2019-01" db="EMBL/GenBank/DDBJ databases">
        <title>Draft genome sequence of Psathyrella aberdarensis IHI B618.</title>
        <authorList>
            <person name="Buettner E."/>
            <person name="Kellner H."/>
        </authorList>
    </citation>
    <scope>NUCLEOTIDE SEQUENCE [LARGE SCALE GENOMIC DNA]</scope>
    <source>
        <strain evidence="1 2">IHI B618</strain>
    </source>
</reference>
<proteinExistence type="predicted"/>
<name>A0A4Q2DDN3_9AGAR</name>
<dbReference type="Proteomes" id="UP000290288">
    <property type="component" value="Unassembled WGS sequence"/>
</dbReference>
<evidence type="ECO:0000313" key="2">
    <source>
        <dbReference type="Proteomes" id="UP000290288"/>
    </source>
</evidence>
<protein>
    <recommendedName>
        <fullName evidence="3">F-box domain-containing protein</fullName>
    </recommendedName>
</protein>
<evidence type="ECO:0008006" key="3">
    <source>
        <dbReference type="Google" id="ProtNLM"/>
    </source>
</evidence>
<dbReference type="AlphaFoldDB" id="A0A4Q2DDN3"/>
<accession>A0A4Q2DDN3</accession>
<dbReference type="EMBL" id="SDEE01000328">
    <property type="protein sequence ID" value="RXW17599.1"/>
    <property type="molecule type" value="Genomic_DNA"/>
</dbReference>
<sequence>MSSSLTETSGFSDLPEDVGRLVFELTAELDKETGRSCALVSRKVNTWIEPKLYRTLIIDRAEQMENLCKIVEDVNHGNSTKSLGFFASHVKAIAFANYREEIAQSILSILKASHNVKRLALWCMPYERDSEQADRELRELRKFLASPELSPRWISIGSDTFSIDEDYFSYPIFQNATHVELLCEGGHTLERTFGLLLKISSRNGVVEEKRSQDRTYPPG</sequence>